<feature type="compositionally biased region" description="Polar residues" evidence="11">
    <location>
        <begin position="1"/>
        <end position="17"/>
    </location>
</feature>
<comment type="similarity">
    <text evidence="1">Belongs to the class-II aminoacyl-tRNA synthetase family.</text>
</comment>
<dbReference type="Pfam" id="PF03129">
    <property type="entry name" value="HGTP_anticodon"/>
    <property type="match status" value="1"/>
</dbReference>
<evidence type="ECO:0000256" key="4">
    <source>
        <dbReference type="ARBA" id="ARBA00022741"/>
    </source>
</evidence>
<dbReference type="InterPro" id="IPR004516">
    <property type="entry name" value="HisRS/HisZ"/>
</dbReference>
<evidence type="ECO:0000256" key="8">
    <source>
        <dbReference type="ARBA" id="ARBA00030619"/>
    </source>
</evidence>
<comment type="caution">
    <text evidence="13">The sequence shown here is derived from an EMBL/GenBank/DDBJ whole genome shotgun (WGS) entry which is preliminary data.</text>
</comment>
<dbReference type="AlphaFoldDB" id="A0A9W7G6Z0"/>
<dbReference type="PROSITE" id="PS50862">
    <property type="entry name" value="AA_TRNA_LIGASE_II"/>
    <property type="match status" value="1"/>
</dbReference>
<feature type="binding site" evidence="10">
    <location>
        <begin position="125"/>
        <end position="127"/>
    </location>
    <ligand>
        <name>L-histidine</name>
        <dbReference type="ChEBI" id="CHEBI:57595"/>
    </ligand>
</feature>
<organism evidence="13 14">
    <name type="scientific">Triparma columacea</name>
    <dbReference type="NCBI Taxonomy" id="722753"/>
    <lineage>
        <taxon>Eukaryota</taxon>
        <taxon>Sar</taxon>
        <taxon>Stramenopiles</taxon>
        <taxon>Ochrophyta</taxon>
        <taxon>Bolidophyceae</taxon>
        <taxon>Parmales</taxon>
        <taxon>Triparmaceae</taxon>
        <taxon>Triparma</taxon>
    </lineage>
</organism>
<evidence type="ECO:0000256" key="10">
    <source>
        <dbReference type="PIRSR" id="PIRSR001549-1"/>
    </source>
</evidence>
<keyword evidence="6" id="KW-0648">Protein biosynthesis</keyword>
<dbReference type="GO" id="GO:0004821">
    <property type="term" value="F:histidine-tRNA ligase activity"/>
    <property type="evidence" value="ECO:0007669"/>
    <property type="project" value="UniProtKB-EC"/>
</dbReference>
<evidence type="ECO:0000256" key="9">
    <source>
        <dbReference type="ARBA" id="ARBA00047639"/>
    </source>
</evidence>
<proteinExistence type="inferred from homology"/>
<dbReference type="InterPro" id="IPR015807">
    <property type="entry name" value="His-tRNA-ligase"/>
</dbReference>
<feature type="binding site" evidence="10">
    <location>
        <position position="171"/>
    </location>
    <ligand>
        <name>L-histidine</name>
        <dbReference type="ChEBI" id="CHEBI:57595"/>
    </ligand>
</feature>
<feature type="region of interest" description="Disordered" evidence="11">
    <location>
        <begin position="1"/>
        <end position="43"/>
    </location>
</feature>
<dbReference type="EC" id="6.1.1.21" evidence="2"/>
<evidence type="ECO:0000256" key="11">
    <source>
        <dbReference type="SAM" id="MobiDB-lite"/>
    </source>
</evidence>
<sequence>MSTRLMSTRLMSTSSNDTGGGGRRSAEVVRRGKEEEGGEGKKVKVEKLDVKPPKGTRDFPPSLSRQQTWLFSHFHAVSKSYGFSHYDSPILESTSLYTRKAGEEVTEQLYSFLDKGGRPVSLRPEMTPSLARMVMGLKPTLPIKWYSIPQCWRYERSTRGRRREHYQWNVDIWGVEGEAAEAEVLAGMVDLMRSVGLTSDDVGIKINSRAVLREVTEKMGIGGDKFASVCVLVDKLEKVPIEAIEGDLKDLGIGREVVEELLTVLGSKTIDDLAEHVGEESEAVRDLRSLLRLLDFHGVSDWMVFDASVVRGLSYYTGVVFEAFDRTGNLRAIAGGGRYDGLVETYGGERTPAVGFGFGDAVIVELLKDKGLLPDFERGTVDYCVAGVEGPEDGEAVRAAGILRGKGMSVDLVLEKRKMKWVFKHADRIGARKVVITGGEEGERGECIVKDMDTGEQVAVKLGEL</sequence>
<evidence type="ECO:0000256" key="3">
    <source>
        <dbReference type="ARBA" id="ARBA00022598"/>
    </source>
</evidence>
<evidence type="ECO:0000256" key="7">
    <source>
        <dbReference type="ARBA" id="ARBA00023146"/>
    </source>
</evidence>
<feature type="binding site" evidence="10">
    <location>
        <begin position="315"/>
        <end position="316"/>
    </location>
    <ligand>
        <name>L-histidine</name>
        <dbReference type="ChEBI" id="CHEBI:57595"/>
    </ligand>
</feature>
<dbReference type="Proteomes" id="UP001165065">
    <property type="component" value="Unassembled WGS sequence"/>
</dbReference>
<keyword evidence="3" id="KW-0436">Ligase</keyword>
<dbReference type="CDD" id="cd00773">
    <property type="entry name" value="HisRS-like_core"/>
    <property type="match status" value="1"/>
</dbReference>
<feature type="binding site" evidence="10">
    <location>
        <position position="311"/>
    </location>
    <ligand>
        <name>L-histidine</name>
        <dbReference type="ChEBI" id="CHEBI:57595"/>
    </ligand>
</feature>
<dbReference type="FunFam" id="3.30.930.10:FF:000054">
    <property type="entry name" value="Histidine--tRNA ligase chloroplastic/mitochondrial"/>
    <property type="match status" value="1"/>
</dbReference>
<dbReference type="PANTHER" id="PTHR43707">
    <property type="entry name" value="HISTIDYL-TRNA SYNTHETASE"/>
    <property type="match status" value="1"/>
</dbReference>
<feature type="domain" description="Aminoacyl-transfer RNA synthetases class-II family profile" evidence="12">
    <location>
        <begin position="79"/>
        <end position="374"/>
    </location>
</feature>
<evidence type="ECO:0000256" key="5">
    <source>
        <dbReference type="ARBA" id="ARBA00022840"/>
    </source>
</evidence>
<keyword evidence="5" id="KW-0067">ATP-binding</keyword>
<dbReference type="GO" id="GO:0006427">
    <property type="term" value="P:histidyl-tRNA aminoacylation"/>
    <property type="evidence" value="ECO:0007669"/>
    <property type="project" value="InterPro"/>
</dbReference>
<keyword evidence="14" id="KW-1185">Reference proteome</keyword>
<protein>
    <recommendedName>
        <fullName evidence="2">histidine--tRNA ligase</fullName>
        <ecNumber evidence="2">6.1.1.21</ecNumber>
    </recommendedName>
    <alternativeName>
        <fullName evidence="8">Histidyl-tRNA synthetase</fullName>
    </alternativeName>
</protein>
<dbReference type="InterPro" id="IPR045864">
    <property type="entry name" value="aa-tRNA-synth_II/BPL/LPL"/>
</dbReference>
<feature type="binding site" evidence="10">
    <location>
        <position position="167"/>
    </location>
    <ligand>
        <name>L-histidine</name>
        <dbReference type="ChEBI" id="CHEBI:57595"/>
    </ligand>
</feature>
<dbReference type="SUPFAM" id="SSF55681">
    <property type="entry name" value="Class II aaRS and biotin synthetases"/>
    <property type="match status" value="1"/>
</dbReference>
<evidence type="ECO:0000256" key="2">
    <source>
        <dbReference type="ARBA" id="ARBA00012815"/>
    </source>
</evidence>
<dbReference type="PANTHER" id="PTHR43707:SF1">
    <property type="entry name" value="HISTIDINE--TRNA LIGASE, MITOCHONDRIAL-RELATED"/>
    <property type="match status" value="1"/>
</dbReference>
<dbReference type="SUPFAM" id="SSF52954">
    <property type="entry name" value="Class II aaRS ABD-related"/>
    <property type="match status" value="1"/>
</dbReference>
<accession>A0A9W7G6Z0</accession>
<keyword evidence="7" id="KW-0030">Aminoacyl-tRNA synthetase</keyword>
<dbReference type="InterPro" id="IPR006195">
    <property type="entry name" value="aa-tRNA-synth_II"/>
</dbReference>
<dbReference type="InterPro" id="IPR036621">
    <property type="entry name" value="Anticodon-bd_dom_sf"/>
</dbReference>
<name>A0A9W7G6Z0_9STRA</name>
<evidence type="ECO:0000256" key="6">
    <source>
        <dbReference type="ARBA" id="ARBA00022917"/>
    </source>
</evidence>
<gene>
    <name evidence="13" type="ORF">TrCOL_g796</name>
</gene>
<evidence type="ECO:0000313" key="13">
    <source>
        <dbReference type="EMBL" id="GMI38216.1"/>
    </source>
</evidence>
<dbReference type="GO" id="GO:0005737">
    <property type="term" value="C:cytoplasm"/>
    <property type="evidence" value="ECO:0007669"/>
    <property type="project" value="InterPro"/>
</dbReference>
<dbReference type="Gene3D" id="3.40.50.800">
    <property type="entry name" value="Anticodon-binding domain"/>
    <property type="match status" value="1"/>
</dbReference>
<dbReference type="Gene3D" id="3.30.930.10">
    <property type="entry name" value="Bira Bifunctional Protein, Domain 2"/>
    <property type="match status" value="1"/>
</dbReference>
<dbReference type="Pfam" id="PF13393">
    <property type="entry name" value="tRNA-synt_His"/>
    <property type="match status" value="1"/>
</dbReference>
<dbReference type="NCBIfam" id="TIGR00442">
    <property type="entry name" value="hisS"/>
    <property type="match status" value="1"/>
</dbReference>
<dbReference type="PIRSF" id="PIRSF001549">
    <property type="entry name" value="His-tRNA_synth"/>
    <property type="match status" value="1"/>
</dbReference>
<dbReference type="GO" id="GO:0005524">
    <property type="term" value="F:ATP binding"/>
    <property type="evidence" value="ECO:0007669"/>
    <property type="project" value="UniProtKB-KW"/>
</dbReference>
<feature type="compositionally biased region" description="Basic and acidic residues" evidence="11">
    <location>
        <begin position="24"/>
        <end position="43"/>
    </location>
</feature>
<dbReference type="HAMAP" id="MF_00127">
    <property type="entry name" value="His_tRNA_synth"/>
    <property type="match status" value="1"/>
</dbReference>
<reference evidence="14" key="1">
    <citation type="journal article" date="2023" name="Commun. Biol.">
        <title>Genome analysis of Parmales, the sister group of diatoms, reveals the evolutionary specialization of diatoms from phago-mixotrophs to photoautotrophs.</title>
        <authorList>
            <person name="Ban H."/>
            <person name="Sato S."/>
            <person name="Yoshikawa S."/>
            <person name="Yamada K."/>
            <person name="Nakamura Y."/>
            <person name="Ichinomiya M."/>
            <person name="Sato N."/>
            <person name="Blanc-Mathieu R."/>
            <person name="Endo H."/>
            <person name="Kuwata A."/>
            <person name="Ogata H."/>
        </authorList>
    </citation>
    <scope>NUCLEOTIDE SEQUENCE [LARGE SCALE GENOMIC DNA]</scope>
</reference>
<evidence type="ECO:0000259" key="12">
    <source>
        <dbReference type="PROSITE" id="PS50862"/>
    </source>
</evidence>
<dbReference type="InterPro" id="IPR004154">
    <property type="entry name" value="Anticodon-bd"/>
</dbReference>
<comment type="catalytic activity">
    <reaction evidence="9">
        <text>tRNA(His) + L-histidine + ATP = L-histidyl-tRNA(His) + AMP + diphosphate + H(+)</text>
        <dbReference type="Rhea" id="RHEA:17313"/>
        <dbReference type="Rhea" id="RHEA-COMP:9665"/>
        <dbReference type="Rhea" id="RHEA-COMP:9689"/>
        <dbReference type="ChEBI" id="CHEBI:15378"/>
        <dbReference type="ChEBI" id="CHEBI:30616"/>
        <dbReference type="ChEBI" id="CHEBI:33019"/>
        <dbReference type="ChEBI" id="CHEBI:57595"/>
        <dbReference type="ChEBI" id="CHEBI:78442"/>
        <dbReference type="ChEBI" id="CHEBI:78527"/>
        <dbReference type="ChEBI" id="CHEBI:456215"/>
        <dbReference type="EC" id="6.1.1.21"/>
    </reaction>
</comment>
<keyword evidence="4" id="KW-0547">Nucleotide-binding</keyword>
<evidence type="ECO:0000256" key="1">
    <source>
        <dbReference type="ARBA" id="ARBA00008226"/>
    </source>
</evidence>
<evidence type="ECO:0000313" key="14">
    <source>
        <dbReference type="Proteomes" id="UP001165065"/>
    </source>
</evidence>
<feature type="binding site" evidence="10">
    <location>
        <position position="153"/>
    </location>
    <ligand>
        <name>L-histidine</name>
        <dbReference type="ChEBI" id="CHEBI:57595"/>
    </ligand>
</feature>
<dbReference type="EMBL" id="BRYA01001055">
    <property type="protein sequence ID" value="GMI38216.1"/>
    <property type="molecule type" value="Genomic_DNA"/>
</dbReference>
<dbReference type="InterPro" id="IPR041715">
    <property type="entry name" value="HisRS-like_core"/>
</dbReference>
<dbReference type="OrthoDB" id="1906957at2759"/>